<accession>A0A318YD01</accession>
<keyword evidence="2" id="KW-1185">Reference proteome</keyword>
<dbReference type="RefSeq" id="XP_025475731.1">
    <property type="nucleotide sequence ID" value="XM_025628157.1"/>
</dbReference>
<gene>
    <name evidence="1" type="ORF">BO87DRAFT_445198</name>
</gene>
<proteinExistence type="predicted"/>
<protein>
    <submittedName>
        <fullName evidence="1">Uncharacterized protein</fullName>
    </submittedName>
</protein>
<dbReference type="EMBL" id="KZ821482">
    <property type="protein sequence ID" value="PYH30253.1"/>
    <property type="molecule type" value="Genomic_DNA"/>
</dbReference>
<evidence type="ECO:0000313" key="2">
    <source>
        <dbReference type="Proteomes" id="UP000247647"/>
    </source>
</evidence>
<sequence>MPLFVLRIGRPFSPETLPSHSRAINSAWRWIANISLIIMLHNAKLPPCKNPDCNGRHEQVAVGKWRPLALALALALLSP</sequence>
<organism evidence="1 2">
    <name type="scientific">Aspergillus neoniger (strain CBS 115656)</name>
    <dbReference type="NCBI Taxonomy" id="1448310"/>
    <lineage>
        <taxon>Eukaryota</taxon>
        <taxon>Fungi</taxon>
        <taxon>Dikarya</taxon>
        <taxon>Ascomycota</taxon>
        <taxon>Pezizomycotina</taxon>
        <taxon>Eurotiomycetes</taxon>
        <taxon>Eurotiomycetidae</taxon>
        <taxon>Eurotiales</taxon>
        <taxon>Aspergillaceae</taxon>
        <taxon>Aspergillus</taxon>
        <taxon>Aspergillus subgen. Circumdati</taxon>
    </lineage>
</organism>
<dbReference type="Proteomes" id="UP000247647">
    <property type="component" value="Unassembled WGS sequence"/>
</dbReference>
<dbReference type="AlphaFoldDB" id="A0A318YD01"/>
<name>A0A318YD01_ASPNB</name>
<dbReference type="GeneID" id="37130613"/>
<feature type="non-terminal residue" evidence="1">
    <location>
        <position position="79"/>
    </location>
</feature>
<evidence type="ECO:0000313" key="1">
    <source>
        <dbReference type="EMBL" id="PYH30253.1"/>
    </source>
</evidence>
<reference evidence="1" key="1">
    <citation type="submission" date="2016-12" db="EMBL/GenBank/DDBJ databases">
        <title>The genomes of Aspergillus section Nigri reveals drivers in fungal speciation.</title>
        <authorList>
            <consortium name="DOE Joint Genome Institute"/>
            <person name="Vesth T.C."/>
            <person name="Nybo J."/>
            <person name="Theobald S."/>
            <person name="Brandl J."/>
            <person name="Frisvad J.C."/>
            <person name="Nielsen K.F."/>
            <person name="Lyhne E.K."/>
            <person name="Kogle M.E."/>
            <person name="Kuo A."/>
            <person name="Riley R."/>
            <person name="Clum A."/>
            <person name="Nolan M."/>
            <person name="Lipzen A."/>
            <person name="Salamov A."/>
            <person name="Henrissat B."/>
            <person name="Wiebenga A."/>
            <person name="De Vries R.P."/>
            <person name="Grigoriev I.V."/>
            <person name="Mortensen U.H."/>
            <person name="Andersen M.R."/>
            <person name="Baker S.E."/>
        </authorList>
    </citation>
    <scope>NUCLEOTIDE SEQUENCE [LARGE SCALE GENOMIC DNA]</scope>
    <source>
        <strain evidence="1">CBS 115656</strain>
    </source>
</reference>